<organism evidence="4 5">
    <name type="scientific">Adineta steineri</name>
    <dbReference type="NCBI Taxonomy" id="433720"/>
    <lineage>
        <taxon>Eukaryota</taxon>
        <taxon>Metazoa</taxon>
        <taxon>Spiralia</taxon>
        <taxon>Gnathifera</taxon>
        <taxon>Rotifera</taxon>
        <taxon>Eurotatoria</taxon>
        <taxon>Bdelloidea</taxon>
        <taxon>Adinetida</taxon>
        <taxon>Adinetidae</taxon>
        <taxon>Adineta</taxon>
    </lineage>
</organism>
<dbReference type="SUPFAM" id="SSF74650">
    <property type="entry name" value="Galactose mutarotase-like"/>
    <property type="match status" value="1"/>
</dbReference>
<gene>
    <name evidence="4" type="ORF">IZO911_LOCUS44790</name>
</gene>
<dbReference type="PANTHER" id="PTHR11607">
    <property type="entry name" value="ALPHA-MANNOSIDASE"/>
    <property type="match status" value="1"/>
</dbReference>
<dbReference type="Gene3D" id="2.60.40.1180">
    <property type="entry name" value="Golgi alpha-mannosidase II"/>
    <property type="match status" value="1"/>
</dbReference>
<evidence type="ECO:0000313" key="5">
    <source>
        <dbReference type="Proteomes" id="UP000663860"/>
    </source>
</evidence>
<dbReference type="GO" id="GO:0046872">
    <property type="term" value="F:metal ion binding"/>
    <property type="evidence" value="ECO:0007669"/>
    <property type="project" value="UniProtKB-KW"/>
</dbReference>
<keyword evidence="2" id="KW-0378">Hydrolase</keyword>
<dbReference type="Gene3D" id="2.70.98.30">
    <property type="entry name" value="Golgi alpha-mannosidase II, domain 4"/>
    <property type="match status" value="1"/>
</dbReference>
<reference evidence="4" key="1">
    <citation type="submission" date="2021-02" db="EMBL/GenBank/DDBJ databases">
        <authorList>
            <person name="Nowell W R."/>
        </authorList>
    </citation>
    <scope>NUCLEOTIDE SEQUENCE</scope>
</reference>
<evidence type="ECO:0000256" key="1">
    <source>
        <dbReference type="ARBA" id="ARBA00022723"/>
    </source>
</evidence>
<feature type="domain" description="Glycosyl hydrolase family 38 C-terminal" evidence="3">
    <location>
        <begin position="180"/>
        <end position="392"/>
    </location>
</feature>
<dbReference type="Proteomes" id="UP000663860">
    <property type="component" value="Unassembled WGS sequence"/>
</dbReference>
<dbReference type="PANTHER" id="PTHR11607:SF3">
    <property type="entry name" value="LYSOSOMAL ALPHA-MANNOSIDASE"/>
    <property type="match status" value="1"/>
</dbReference>
<comment type="caution">
    <text evidence="4">The sequence shown here is derived from an EMBL/GenBank/DDBJ whole genome shotgun (WGS) entry which is preliminary data.</text>
</comment>
<dbReference type="Gene3D" id="2.60.40.1360">
    <property type="match status" value="1"/>
</dbReference>
<evidence type="ECO:0000313" key="4">
    <source>
        <dbReference type="EMBL" id="CAF1496702.1"/>
    </source>
</evidence>
<sequence length="512" mass="58482">MGLLQHHDTITGTSPMINIADALQRMHQVEKIGENLTLVLYQHILTQSSAINLSQPLVFCQLNESYCKPLATMDKFSAIIYNPSSISNQLWLRIPVDQNQTIHLDIDTVKKLSIDAQEIATIDLSPMILSIPIAEQCNQLQELIVRVNIPPLSFQALPFTTLKQSQKVEPSPFSNLKCSIENQNYIVTVDEQGSIISIKLKSIDKNIDFNQNFAYYTSSSGNKISHQSSGLYVFRPVGTDPPKQVSIKQFYCSKQKGYEEIIQVYSRYVHQTIRLLDNSPYIEFEWTVGRLHRNVEFVTSYESKDLQNNGIFYTDSSGRSLMKRIRDRRDGYNFTQSEPSAGNYYPLVTGILMKDKKQDLQMSIVTDRAQGGGSIYDGQIEIMIHRRVLTDDVLGVSEPLNEMGIDRRGLVIRGRHLLALTKIEDGIKFFREHALKSVWKPIIAFRNDVNNEPLNYKPWSLLKSELPPQINILTIEPLTQENNILTILFRVEHFYEPNEHSSLSKTVSIQID</sequence>
<evidence type="ECO:0000259" key="3">
    <source>
        <dbReference type="Pfam" id="PF07748"/>
    </source>
</evidence>
<name>A0A815T356_9BILA</name>
<proteinExistence type="predicted"/>
<dbReference type="AlphaFoldDB" id="A0A815T356"/>
<dbReference type="GO" id="GO:0030246">
    <property type="term" value="F:carbohydrate binding"/>
    <property type="evidence" value="ECO:0007669"/>
    <property type="project" value="InterPro"/>
</dbReference>
<dbReference type="GO" id="GO:0004559">
    <property type="term" value="F:alpha-mannosidase activity"/>
    <property type="evidence" value="ECO:0007669"/>
    <property type="project" value="InterPro"/>
</dbReference>
<dbReference type="GO" id="GO:0006013">
    <property type="term" value="P:mannose metabolic process"/>
    <property type="evidence" value="ECO:0007669"/>
    <property type="project" value="InterPro"/>
</dbReference>
<dbReference type="Pfam" id="PF07748">
    <property type="entry name" value="Glyco_hydro_38C"/>
    <property type="match status" value="1"/>
</dbReference>
<keyword evidence="1" id="KW-0479">Metal-binding</keyword>
<dbReference type="InterPro" id="IPR050843">
    <property type="entry name" value="Glycosyl_Hydrlase_38"/>
</dbReference>
<dbReference type="InterPro" id="IPR011682">
    <property type="entry name" value="Glyco_hydro_38_C"/>
</dbReference>
<dbReference type="InterPro" id="IPR013780">
    <property type="entry name" value="Glyco_hydro_b"/>
</dbReference>
<evidence type="ECO:0000256" key="2">
    <source>
        <dbReference type="ARBA" id="ARBA00022801"/>
    </source>
</evidence>
<dbReference type="Gene3D" id="1.20.1270.50">
    <property type="entry name" value="Glycoside hydrolase family 38, central domain"/>
    <property type="match status" value="1"/>
</dbReference>
<dbReference type="EMBL" id="CAJNOE010002968">
    <property type="protein sequence ID" value="CAF1496702.1"/>
    <property type="molecule type" value="Genomic_DNA"/>
</dbReference>
<feature type="non-terminal residue" evidence="4">
    <location>
        <position position="1"/>
    </location>
</feature>
<accession>A0A815T356</accession>
<dbReference type="InterPro" id="IPR011013">
    <property type="entry name" value="Gal_mutarotase_sf_dom"/>
</dbReference>
<dbReference type="SUPFAM" id="SSF88688">
    <property type="entry name" value="Families 57/38 glycoside transferase middle domain"/>
    <property type="match status" value="1"/>
</dbReference>
<dbReference type="GO" id="GO:0005764">
    <property type="term" value="C:lysosome"/>
    <property type="evidence" value="ECO:0007669"/>
    <property type="project" value="TreeGrafter"/>
</dbReference>
<dbReference type="InterPro" id="IPR028995">
    <property type="entry name" value="Glyco_hydro_57/38_cen_sf"/>
</dbReference>
<dbReference type="InterPro" id="IPR037094">
    <property type="entry name" value="Glyco_hydro_38_cen_sf"/>
</dbReference>
<protein>
    <recommendedName>
        <fullName evidence="3">Glycosyl hydrolase family 38 C-terminal domain-containing protein</fullName>
    </recommendedName>
</protein>